<dbReference type="AlphaFoldDB" id="A0A428RM33"/>
<organism evidence="2 3">
    <name type="scientific">Fusarium oligoseptatum</name>
    <dbReference type="NCBI Taxonomy" id="2604345"/>
    <lineage>
        <taxon>Eukaryota</taxon>
        <taxon>Fungi</taxon>
        <taxon>Dikarya</taxon>
        <taxon>Ascomycota</taxon>
        <taxon>Pezizomycotina</taxon>
        <taxon>Sordariomycetes</taxon>
        <taxon>Hypocreomycetidae</taxon>
        <taxon>Hypocreales</taxon>
        <taxon>Nectriaceae</taxon>
        <taxon>Fusarium</taxon>
        <taxon>Fusarium solani species complex</taxon>
    </lineage>
</organism>
<dbReference type="EMBL" id="NKCK01000684">
    <property type="protein sequence ID" value="RSL78592.1"/>
    <property type="molecule type" value="Genomic_DNA"/>
</dbReference>
<evidence type="ECO:0000313" key="2">
    <source>
        <dbReference type="EMBL" id="RSL78592.1"/>
    </source>
</evidence>
<comment type="caution">
    <text evidence="2">The sequence shown here is derived from an EMBL/GenBank/DDBJ whole genome shotgun (WGS) entry which is preliminary data.</text>
</comment>
<reference evidence="2 3" key="1">
    <citation type="submission" date="2017-06" db="EMBL/GenBank/DDBJ databases">
        <title>Comparative genomic analysis of Ambrosia Fusariam Clade fungi.</title>
        <authorList>
            <person name="Stajich J.E."/>
            <person name="Carrillo J."/>
            <person name="Kijimoto T."/>
            <person name="Eskalen A."/>
            <person name="O'Donnell K."/>
            <person name="Kasson M."/>
        </authorList>
    </citation>
    <scope>NUCLEOTIDE SEQUENCE [LARGE SCALE GENOMIC DNA]</scope>
    <source>
        <strain evidence="2 3">NRRL62579</strain>
    </source>
</reference>
<feature type="compositionally biased region" description="Polar residues" evidence="1">
    <location>
        <begin position="29"/>
        <end position="44"/>
    </location>
</feature>
<accession>A0A428RM33</accession>
<sequence length="73" mass="7911">PKPSVAVPLKSDCSAGVSGGRWEGEHRTLSINSPGGTQAQTSPWEQGHIRGHEQQRQRDVTHAFAEEVHRGDA</sequence>
<name>A0A428RM33_9HYPO</name>
<proteinExistence type="predicted"/>
<keyword evidence="3" id="KW-1185">Reference proteome</keyword>
<protein>
    <submittedName>
        <fullName evidence="2">Uncharacterized protein</fullName>
    </submittedName>
</protein>
<evidence type="ECO:0000256" key="1">
    <source>
        <dbReference type="SAM" id="MobiDB-lite"/>
    </source>
</evidence>
<feature type="region of interest" description="Disordered" evidence="1">
    <location>
        <begin position="1"/>
        <end position="73"/>
    </location>
</feature>
<dbReference type="Proteomes" id="UP000287144">
    <property type="component" value="Unassembled WGS sequence"/>
</dbReference>
<evidence type="ECO:0000313" key="3">
    <source>
        <dbReference type="Proteomes" id="UP000287144"/>
    </source>
</evidence>
<gene>
    <name evidence="2" type="ORF">CEP52_017619</name>
</gene>
<feature type="compositionally biased region" description="Basic and acidic residues" evidence="1">
    <location>
        <begin position="47"/>
        <end position="73"/>
    </location>
</feature>
<feature type="non-terminal residue" evidence="2">
    <location>
        <position position="1"/>
    </location>
</feature>